<dbReference type="Gene3D" id="2.60.450.10">
    <property type="entry name" value="Lipopolysaccharide (LPS) transport protein A like domain"/>
    <property type="match status" value="2"/>
</dbReference>
<dbReference type="Pfam" id="PF13100">
    <property type="entry name" value="OstA_2"/>
    <property type="match status" value="1"/>
</dbReference>
<organism evidence="2">
    <name type="scientific">gut metagenome</name>
    <dbReference type="NCBI Taxonomy" id="749906"/>
    <lineage>
        <taxon>unclassified sequences</taxon>
        <taxon>metagenomes</taxon>
        <taxon>organismal metagenomes</taxon>
    </lineage>
</organism>
<evidence type="ECO:0000313" key="2">
    <source>
        <dbReference type="EMBL" id="EJX03953.1"/>
    </source>
</evidence>
<dbReference type="EMBL" id="AMCI01001978">
    <property type="protein sequence ID" value="EJX03953.1"/>
    <property type="molecule type" value="Genomic_DNA"/>
</dbReference>
<reference evidence="2" key="1">
    <citation type="journal article" date="2012" name="PLoS ONE">
        <title>Gene sets for utilization of primary and secondary nutrition supplies in the distal gut of endangered iberian lynx.</title>
        <authorList>
            <person name="Alcaide M."/>
            <person name="Messina E."/>
            <person name="Richter M."/>
            <person name="Bargiela R."/>
            <person name="Peplies J."/>
            <person name="Huws S.A."/>
            <person name="Newbold C.J."/>
            <person name="Golyshin P.N."/>
            <person name="Simon M.A."/>
            <person name="Lopez G."/>
            <person name="Yakimov M.M."/>
            <person name="Ferrer M."/>
        </authorList>
    </citation>
    <scope>NUCLEOTIDE SEQUENCE</scope>
</reference>
<proteinExistence type="predicted"/>
<gene>
    <name evidence="2" type="ORF">EVA_07945</name>
</gene>
<comment type="caution">
    <text evidence="2">The sequence shown here is derived from an EMBL/GenBank/DDBJ whole genome shotgun (WGS) entry which is preliminary data.</text>
</comment>
<evidence type="ECO:0000259" key="1">
    <source>
        <dbReference type="Pfam" id="PF13100"/>
    </source>
</evidence>
<sequence length="527" mass="61295">MVVQANAFSYSTDKKTEDKKKEDRIYLVHADSLMFDQYQHPDAQRLSGKVQFRHEGMVFDCDSAVLYEKTESFEAFGHVKVVQGDTLSLIGKYLYYDGNAKLLQVREGVEMRHRDQVLYTDSLNYDRMFSLGYYFEGGKLVDGQNVLTSDWGEYYTSTRKSTFNYNVRLENPKFDLTSDTLHYDVATKWTKIVGPSNIVSGKSRIYTELGYYNSGTEESKLYNRSVVYNDGTRMTGDSIFYNKLTGIVRAYSNIEYEDVKNKNMMTGNYCWYDELKGEALAYDSALVKDYSSPQDTLFVHADTLRMYSYHIDTDSVYRVLHGYFHVRAYRTDVQAVCDSLVANSRERKMTLYRDPIVWSGSRQILGEEINVFSNDSTIDSVYVQRQALMVEQVDSTHFNQVAGQLMRSFFKNGEIKENRVDGNVYVVQFPMEKDSVLLYQNYTETTQLRMFMENRKLKRLWAPAATGSFYPIGMAPADRTRLENFAWFDYIRPLNKQDVFVWRGKAKGTELKPIIRREAPLQQLKKK</sequence>
<name>J9GNP0_9ZZZZ</name>
<feature type="domain" description="Organic solvent tolerance-like N-terminal" evidence="1">
    <location>
        <begin position="23"/>
        <end position="179"/>
    </location>
</feature>
<dbReference type="InterPro" id="IPR005653">
    <property type="entry name" value="OstA-like_N"/>
</dbReference>
<accession>J9GNP0</accession>
<dbReference type="AlphaFoldDB" id="J9GNP0"/>
<protein>
    <recommendedName>
        <fullName evidence="1">Organic solvent tolerance-like N-terminal domain-containing protein</fullName>
    </recommendedName>
</protein>